<comment type="caution">
    <text evidence="1">The sequence shown here is derived from an EMBL/GenBank/DDBJ whole genome shotgun (WGS) entry which is preliminary data.</text>
</comment>
<reference evidence="1 2" key="1">
    <citation type="journal article" date="2023" name="Science">
        <title>Complex scaffold remodeling in plant triterpene biosynthesis.</title>
        <authorList>
            <person name="De La Pena R."/>
            <person name="Hodgson H."/>
            <person name="Liu J.C."/>
            <person name="Stephenson M.J."/>
            <person name="Martin A.C."/>
            <person name="Owen C."/>
            <person name="Harkess A."/>
            <person name="Leebens-Mack J."/>
            <person name="Jimenez L.E."/>
            <person name="Osbourn A."/>
            <person name="Sattely E.S."/>
        </authorList>
    </citation>
    <scope>NUCLEOTIDE SEQUENCE [LARGE SCALE GENOMIC DNA]</scope>
    <source>
        <strain evidence="2">cv. JPN11</strain>
        <tissue evidence="1">Leaf</tissue>
    </source>
</reference>
<sequence>MEVDNVNPSEMNSNFSFHINEIRRIAVIDLNKKRKLQAEQLGLPVAKLKCSDGSFPPKSLATLDENPEAEDLLTNIIKGGAMDDGFENDSAKDSNSVAEDSDSSMSVHGESKFQVENGKSWPFDRPSSSSFEWGSSSFNDPSSSDSAAATESESGTEQFTLIGEEHHNAHHVRKLHMAENLGEHLTERGSHAEYHSRVYGHDSSEQFTENEIEEILNSNEENPNIYVLSSGRWSANQETQRGKRRPTIDQEFEQYFSTLML</sequence>
<protein>
    <submittedName>
        <fullName evidence="1">Protein FAR-RED ELONGATED HYPOCOTYL 1</fullName>
    </submittedName>
</protein>
<proteinExistence type="predicted"/>
<dbReference type="Proteomes" id="UP001164539">
    <property type="component" value="Chromosome 12"/>
</dbReference>
<accession>A0ACC1WZM3</accession>
<dbReference type="EMBL" id="CM051405">
    <property type="protein sequence ID" value="KAJ4704650.1"/>
    <property type="molecule type" value="Genomic_DNA"/>
</dbReference>
<keyword evidence="2" id="KW-1185">Reference proteome</keyword>
<evidence type="ECO:0000313" key="2">
    <source>
        <dbReference type="Proteomes" id="UP001164539"/>
    </source>
</evidence>
<evidence type="ECO:0000313" key="1">
    <source>
        <dbReference type="EMBL" id="KAJ4704650.1"/>
    </source>
</evidence>
<organism evidence="1 2">
    <name type="scientific">Melia azedarach</name>
    <name type="common">Chinaberry tree</name>
    <dbReference type="NCBI Taxonomy" id="155640"/>
    <lineage>
        <taxon>Eukaryota</taxon>
        <taxon>Viridiplantae</taxon>
        <taxon>Streptophyta</taxon>
        <taxon>Embryophyta</taxon>
        <taxon>Tracheophyta</taxon>
        <taxon>Spermatophyta</taxon>
        <taxon>Magnoliopsida</taxon>
        <taxon>eudicotyledons</taxon>
        <taxon>Gunneridae</taxon>
        <taxon>Pentapetalae</taxon>
        <taxon>rosids</taxon>
        <taxon>malvids</taxon>
        <taxon>Sapindales</taxon>
        <taxon>Meliaceae</taxon>
        <taxon>Melia</taxon>
    </lineage>
</organism>
<name>A0ACC1WZM3_MELAZ</name>
<gene>
    <name evidence="1" type="ORF">OWV82_021532</name>
</gene>